<keyword evidence="1" id="KW-0175">Coiled coil</keyword>
<reference evidence="2 3" key="1">
    <citation type="submission" date="2018-08" db="EMBL/GenBank/DDBJ databases">
        <title>Genome and evolution of the arbuscular mycorrhizal fungus Diversispora epigaea (formerly Glomus versiforme) and its bacterial endosymbionts.</title>
        <authorList>
            <person name="Sun X."/>
            <person name="Fei Z."/>
            <person name="Harrison M."/>
        </authorList>
    </citation>
    <scope>NUCLEOTIDE SEQUENCE [LARGE SCALE GENOMIC DNA]</scope>
    <source>
        <strain evidence="2 3">IT104</strain>
    </source>
</reference>
<dbReference type="AlphaFoldDB" id="A0A397J1L2"/>
<evidence type="ECO:0000313" key="2">
    <source>
        <dbReference type="EMBL" id="RHZ78983.1"/>
    </source>
</evidence>
<feature type="coiled-coil region" evidence="1">
    <location>
        <begin position="22"/>
        <end position="63"/>
    </location>
</feature>
<sequence>MVGHGNCFRTSSSRRVNRVYVNSEMEEMAKKILQKLDQIDQKLEEINNQVVGMSNRLEGIKKLIPKKNIWKNSSKKLKKV</sequence>
<protein>
    <submittedName>
        <fullName evidence="2">Uncharacterized protein</fullName>
    </submittedName>
</protein>
<gene>
    <name evidence="2" type="ORF">Glove_153g27</name>
</gene>
<proteinExistence type="predicted"/>
<evidence type="ECO:0000256" key="1">
    <source>
        <dbReference type="SAM" id="Coils"/>
    </source>
</evidence>
<comment type="caution">
    <text evidence="2">The sequence shown here is derived from an EMBL/GenBank/DDBJ whole genome shotgun (WGS) entry which is preliminary data.</text>
</comment>
<accession>A0A397J1L2</accession>
<dbReference type="Gene3D" id="1.20.5.1070">
    <property type="entry name" value="Head and neck region of the ectodomain of NDV fusion glycoprotein"/>
    <property type="match status" value="1"/>
</dbReference>
<keyword evidence="3" id="KW-1185">Reference proteome</keyword>
<name>A0A397J1L2_9GLOM</name>
<organism evidence="2 3">
    <name type="scientific">Diversispora epigaea</name>
    <dbReference type="NCBI Taxonomy" id="1348612"/>
    <lineage>
        <taxon>Eukaryota</taxon>
        <taxon>Fungi</taxon>
        <taxon>Fungi incertae sedis</taxon>
        <taxon>Mucoromycota</taxon>
        <taxon>Glomeromycotina</taxon>
        <taxon>Glomeromycetes</taxon>
        <taxon>Diversisporales</taxon>
        <taxon>Diversisporaceae</taxon>
        <taxon>Diversispora</taxon>
    </lineage>
</organism>
<dbReference type="Proteomes" id="UP000266861">
    <property type="component" value="Unassembled WGS sequence"/>
</dbReference>
<evidence type="ECO:0000313" key="3">
    <source>
        <dbReference type="Proteomes" id="UP000266861"/>
    </source>
</evidence>
<dbReference type="EMBL" id="PQFF01000144">
    <property type="protein sequence ID" value="RHZ78983.1"/>
    <property type="molecule type" value="Genomic_DNA"/>
</dbReference>